<proteinExistence type="predicted"/>
<comment type="caution">
    <text evidence="1">The sequence shown here is derived from an EMBL/GenBank/DDBJ whole genome shotgun (WGS) entry which is preliminary data.</text>
</comment>
<protein>
    <submittedName>
        <fullName evidence="1">Uncharacterized protein</fullName>
    </submittedName>
</protein>
<accession>A0ACC3MJQ9</accession>
<sequence length="380" mass="42072">MLEVWVTYMNISTTARMPSSNATEIRTLNDLITSTVALLNQFVTSLAPSTNTSTSDITKPIDNPPNPLLVLSDAAKLVKAHTTKLSLLAINKPFTPSAITKVLKELTATSLPAMMSAVQICEQESATWGSTMGKEVKARVRRVFKEMEMLLGEVRSIAAGAQRGAGRDSLSSTGVVWESCDALVELERDGIVGLALQKAEQYRETIKDAIQELQEWKEGEDLDSEGFGDGLADSDDEAVDGDKDSIEDLFNAANSMPKDRPELNELVEQAQVKLRSIVNINKAVAKRRIRTFKLDTDDAGTEQAPQVYRLDDLMQHLKRMPHQVDELASNFYDLYEKGAREAIGKVVAETKAACELMRLDWNGTEDEFTVWSRKWISAID</sequence>
<evidence type="ECO:0000313" key="1">
    <source>
        <dbReference type="EMBL" id="KAK3696173.1"/>
    </source>
</evidence>
<gene>
    <name evidence="1" type="ORF">LTR37_018075</name>
</gene>
<organism evidence="1 2">
    <name type="scientific">Vermiconidia calcicola</name>
    <dbReference type="NCBI Taxonomy" id="1690605"/>
    <lineage>
        <taxon>Eukaryota</taxon>
        <taxon>Fungi</taxon>
        <taxon>Dikarya</taxon>
        <taxon>Ascomycota</taxon>
        <taxon>Pezizomycotina</taxon>
        <taxon>Dothideomycetes</taxon>
        <taxon>Dothideomycetidae</taxon>
        <taxon>Mycosphaerellales</taxon>
        <taxon>Extremaceae</taxon>
        <taxon>Vermiconidia</taxon>
    </lineage>
</organism>
<dbReference type="Proteomes" id="UP001281147">
    <property type="component" value="Unassembled WGS sequence"/>
</dbReference>
<evidence type="ECO:0000313" key="2">
    <source>
        <dbReference type="Proteomes" id="UP001281147"/>
    </source>
</evidence>
<dbReference type="EMBL" id="JAUTXU010000245">
    <property type="protein sequence ID" value="KAK3696173.1"/>
    <property type="molecule type" value="Genomic_DNA"/>
</dbReference>
<reference evidence="1" key="1">
    <citation type="submission" date="2023-07" db="EMBL/GenBank/DDBJ databases">
        <title>Black Yeasts Isolated from many extreme environments.</title>
        <authorList>
            <person name="Coleine C."/>
            <person name="Stajich J.E."/>
            <person name="Selbmann L."/>
        </authorList>
    </citation>
    <scope>NUCLEOTIDE SEQUENCE</scope>
    <source>
        <strain evidence="1">CCFEE 5714</strain>
    </source>
</reference>
<keyword evidence="2" id="KW-1185">Reference proteome</keyword>
<name>A0ACC3MJQ9_9PEZI</name>